<dbReference type="Proteomes" id="UP000309061">
    <property type="component" value="Chromosome"/>
</dbReference>
<keyword evidence="7" id="KW-0032">Aminotransferase</keyword>
<accession>A0A6B8KBU1</accession>
<dbReference type="InterPro" id="IPR036390">
    <property type="entry name" value="WH_DNA-bd_sf"/>
</dbReference>
<dbReference type="SMART" id="SM00345">
    <property type="entry name" value="HTH_GNTR"/>
    <property type="match status" value="1"/>
</dbReference>
<feature type="domain" description="HTH gntR-type" evidence="6">
    <location>
        <begin position="19"/>
        <end position="87"/>
    </location>
</feature>
<dbReference type="Pfam" id="PF00392">
    <property type="entry name" value="GntR"/>
    <property type="match status" value="1"/>
</dbReference>
<evidence type="ECO:0000313" key="8">
    <source>
        <dbReference type="Proteomes" id="UP000309061"/>
    </source>
</evidence>
<keyword evidence="3" id="KW-0805">Transcription regulation</keyword>
<dbReference type="Pfam" id="PF00155">
    <property type="entry name" value="Aminotran_1_2"/>
    <property type="match status" value="1"/>
</dbReference>
<dbReference type="InterPro" id="IPR015424">
    <property type="entry name" value="PyrdxlP-dep_Trfase"/>
</dbReference>
<dbReference type="Gene3D" id="3.40.640.10">
    <property type="entry name" value="Type I PLP-dependent aspartate aminotransferase-like (Major domain)"/>
    <property type="match status" value="1"/>
</dbReference>
<evidence type="ECO:0000256" key="5">
    <source>
        <dbReference type="ARBA" id="ARBA00023163"/>
    </source>
</evidence>
<dbReference type="InterPro" id="IPR036388">
    <property type="entry name" value="WH-like_DNA-bd_sf"/>
</dbReference>
<dbReference type="PROSITE" id="PS50949">
    <property type="entry name" value="HTH_GNTR"/>
    <property type="match status" value="1"/>
</dbReference>
<dbReference type="GO" id="GO:0003700">
    <property type="term" value="F:DNA-binding transcription factor activity"/>
    <property type="evidence" value="ECO:0007669"/>
    <property type="project" value="InterPro"/>
</dbReference>
<dbReference type="OrthoDB" id="9808770at2"/>
<comment type="similarity">
    <text evidence="1">In the C-terminal section; belongs to the class-I pyridoxal-phosphate-dependent aminotransferase family.</text>
</comment>
<dbReference type="GO" id="GO:0003677">
    <property type="term" value="F:DNA binding"/>
    <property type="evidence" value="ECO:0007669"/>
    <property type="project" value="UniProtKB-KW"/>
</dbReference>
<reference evidence="7 8" key="1">
    <citation type="submission" date="2019-11" db="EMBL/GenBank/DDBJ databases">
        <title>The genome sequence of Methylocystis heyeri.</title>
        <authorList>
            <person name="Oshkin I.Y."/>
            <person name="Miroshnikov K."/>
            <person name="Dedysh S.N."/>
        </authorList>
    </citation>
    <scope>NUCLEOTIDE SEQUENCE [LARGE SCALE GENOMIC DNA]</scope>
    <source>
        <strain evidence="7 8">H2</strain>
    </source>
</reference>
<dbReference type="KEGG" id="mhey:H2LOC_009195"/>
<protein>
    <submittedName>
        <fullName evidence="7">Aminotransferase class I/II-fold pyridoxal phosphate-dependent enzyme</fullName>
    </submittedName>
</protein>
<sequence length="489" mass="53941">MLRPWDFSLSREIDPRSETPIYLQVVHALIQDIRRGRLLPGTILPSTRAMAEALGVNRKTIVLAYDDLIAQGWLETSGTRGTFVSDRLPEPVSLKARGEADAGPSRSPDFSFRAVPPPQIVYRESSCVTFDDGVPDHRLLVTSSLASAYRTALQSATRIGGMTYGDPMGSNELRQLIAEMLSTHRGMVTTPENICITRGSQMGIFLASRVLLSPGDVVLVEGLSYAPAREAFKAAGADVIGVRIDKDGLDVEEVEQLCLRRRVRVVYVTPHHQFPTTVSLKGDRRSRLLDLAGRFGFAVLEDDYDHEFHYQSQPLLPMASYAPHRTIYIGSTSKLLLPGLRVGYLAGPRDFVRSIANEAAVVDRQGNTVTELAVADLIKSGELRRHARKALQIYRTRREAFASSLQNAFGDAIEFEAPDGGLAFWVKFRDQAVLDEIEEKGASCGVKFLPSRCFATPPHCDRGLRLGFGSFGQGEAEEAIRKLRALADR</sequence>
<proteinExistence type="inferred from homology"/>
<dbReference type="RefSeq" id="WP_136496134.1">
    <property type="nucleotide sequence ID" value="NZ_CP046052.1"/>
</dbReference>
<organism evidence="7 8">
    <name type="scientific">Methylocystis heyeri</name>
    <dbReference type="NCBI Taxonomy" id="391905"/>
    <lineage>
        <taxon>Bacteria</taxon>
        <taxon>Pseudomonadati</taxon>
        <taxon>Pseudomonadota</taxon>
        <taxon>Alphaproteobacteria</taxon>
        <taxon>Hyphomicrobiales</taxon>
        <taxon>Methylocystaceae</taxon>
        <taxon>Methylocystis</taxon>
    </lineage>
</organism>
<dbReference type="EMBL" id="CP046052">
    <property type="protein sequence ID" value="QGM45864.1"/>
    <property type="molecule type" value="Genomic_DNA"/>
</dbReference>
<evidence type="ECO:0000256" key="3">
    <source>
        <dbReference type="ARBA" id="ARBA00023015"/>
    </source>
</evidence>
<evidence type="ECO:0000256" key="4">
    <source>
        <dbReference type="ARBA" id="ARBA00023125"/>
    </source>
</evidence>
<dbReference type="PANTHER" id="PTHR46577:SF1">
    <property type="entry name" value="HTH-TYPE TRANSCRIPTIONAL REGULATORY PROTEIN GABR"/>
    <property type="match status" value="1"/>
</dbReference>
<keyword evidence="7" id="KW-0808">Transferase</keyword>
<keyword evidence="8" id="KW-1185">Reference proteome</keyword>
<dbReference type="Gene3D" id="1.10.10.10">
    <property type="entry name" value="Winged helix-like DNA-binding domain superfamily/Winged helix DNA-binding domain"/>
    <property type="match status" value="1"/>
</dbReference>
<dbReference type="CDD" id="cd00609">
    <property type="entry name" value="AAT_like"/>
    <property type="match status" value="1"/>
</dbReference>
<dbReference type="InterPro" id="IPR015421">
    <property type="entry name" value="PyrdxlP-dep_Trfase_major"/>
</dbReference>
<keyword evidence="2" id="KW-0663">Pyridoxal phosphate</keyword>
<dbReference type="PANTHER" id="PTHR46577">
    <property type="entry name" value="HTH-TYPE TRANSCRIPTIONAL REGULATORY PROTEIN GABR"/>
    <property type="match status" value="1"/>
</dbReference>
<dbReference type="GO" id="GO:0008483">
    <property type="term" value="F:transaminase activity"/>
    <property type="evidence" value="ECO:0007669"/>
    <property type="project" value="UniProtKB-KW"/>
</dbReference>
<evidence type="ECO:0000313" key="7">
    <source>
        <dbReference type="EMBL" id="QGM45864.1"/>
    </source>
</evidence>
<keyword evidence="5" id="KW-0804">Transcription</keyword>
<evidence type="ECO:0000256" key="1">
    <source>
        <dbReference type="ARBA" id="ARBA00005384"/>
    </source>
</evidence>
<dbReference type="SUPFAM" id="SSF46785">
    <property type="entry name" value="Winged helix' DNA-binding domain"/>
    <property type="match status" value="1"/>
</dbReference>
<gene>
    <name evidence="7" type="ORF">H2LOC_009195</name>
</gene>
<dbReference type="CDD" id="cd07377">
    <property type="entry name" value="WHTH_GntR"/>
    <property type="match status" value="1"/>
</dbReference>
<dbReference type="InterPro" id="IPR000524">
    <property type="entry name" value="Tscrpt_reg_HTH_GntR"/>
</dbReference>
<dbReference type="InterPro" id="IPR051446">
    <property type="entry name" value="HTH_trans_reg/aminotransferase"/>
</dbReference>
<name>A0A6B8KBU1_9HYPH</name>
<evidence type="ECO:0000256" key="2">
    <source>
        <dbReference type="ARBA" id="ARBA00022898"/>
    </source>
</evidence>
<dbReference type="InterPro" id="IPR004839">
    <property type="entry name" value="Aminotransferase_I/II_large"/>
</dbReference>
<dbReference type="SUPFAM" id="SSF53383">
    <property type="entry name" value="PLP-dependent transferases"/>
    <property type="match status" value="1"/>
</dbReference>
<evidence type="ECO:0000259" key="6">
    <source>
        <dbReference type="PROSITE" id="PS50949"/>
    </source>
</evidence>
<keyword evidence="4" id="KW-0238">DNA-binding</keyword>
<dbReference type="GO" id="GO:0030170">
    <property type="term" value="F:pyridoxal phosphate binding"/>
    <property type="evidence" value="ECO:0007669"/>
    <property type="project" value="InterPro"/>
</dbReference>
<dbReference type="AlphaFoldDB" id="A0A6B8KBU1"/>